<feature type="region of interest" description="Disordered" evidence="1">
    <location>
        <begin position="1"/>
        <end position="89"/>
    </location>
</feature>
<dbReference type="EMBL" id="MH182523">
    <property type="protein sequence ID" value="AWA44810.1"/>
    <property type="molecule type" value="Genomic_DNA"/>
</dbReference>
<evidence type="ECO:0000313" key="2">
    <source>
        <dbReference type="EMBL" id="AWA44810.1"/>
    </source>
</evidence>
<feature type="compositionally biased region" description="Acidic residues" evidence="1">
    <location>
        <begin position="7"/>
        <end position="18"/>
    </location>
</feature>
<sequence length="140" mass="15132">MDGGGGEGDEATMGDGGDEVGAGDVSNPATVRRPAAPSPGTVMDPLSIANCLFTNSTSGRNLGPSTHESDNVAVAESEQQEELRDSEQHPLETVQGIEHQEPSHEQDVEAYRVAHRNQLKKPWKLKDDCQRKHTQKKTFA</sequence>
<reference evidence="2" key="1">
    <citation type="submission" date="2018-04" db="EMBL/GenBank/DDBJ databases">
        <title>Comparative Analysis of Homologous Sequences of Saccharum officinarum and Saccharum spontaneum Reveals Independent Polyploidization Events.</title>
        <authorList>
            <person name="Sharma A."/>
            <person name="Song J."/>
            <person name="Lin Q."/>
            <person name="Singh R."/>
            <person name="Ramos N."/>
            <person name="Wang K."/>
            <person name="Zhang J."/>
            <person name="Ming R."/>
            <person name="Yu Q."/>
        </authorList>
    </citation>
    <scope>NUCLEOTIDE SEQUENCE</scope>
</reference>
<evidence type="ECO:0000256" key="1">
    <source>
        <dbReference type="SAM" id="MobiDB-lite"/>
    </source>
</evidence>
<organism evidence="2">
    <name type="scientific">Saccharum officinarum</name>
    <name type="common">Sugarcane</name>
    <dbReference type="NCBI Taxonomy" id="4547"/>
    <lineage>
        <taxon>Eukaryota</taxon>
        <taxon>Viridiplantae</taxon>
        <taxon>Streptophyta</taxon>
        <taxon>Embryophyta</taxon>
        <taxon>Tracheophyta</taxon>
        <taxon>Spermatophyta</taxon>
        <taxon>Magnoliopsida</taxon>
        <taxon>Liliopsida</taxon>
        <taxon>Poales</taxon>
        <taxon>Poaceae</taxon>
        <taxon>PACMAD clade</taxon>
        <taxon>Panicoideae</taxon>
        <taxon>Andropogonodae</taxon>
        <taxon>Andropogoneae</taxon>
        <taxon>Saccharinae</taxon>
        <taxon>Saccharum</taxon>
        <taxon>Saccharum officinarum species complex</taxon>
    </lineage>
</organism>
<protein>
    <submittedName>
        <fullName evidence="2">Uncharacterized protein</fullName>
    </submittedName>
</protein>
<feature type="compositionally biased region" description="Polar residues" evidence="1">
    <location>
        <begin position="52"/>
        <end position="66"/>
    </location>
</feature>
<accession>A0A678TL19</accession>
<name>A0A678TL19_SACOF</name>
<proteinExistence type="predicted"/>
<gene>
    <name evidence="2" type="ORF">SO145G11_000011</name>
</gene>
<dbReference type="AlphaFoldDB" id="A0A678TL19"/>